<keyword evidence="5 6" id="KW-0949">S-adenosyl-L-methionine</keyword>
<feature type="binding site" evidence="6">
    <location>
        <position position="51"/>
    </location>
    <ligand>
        <name>S-adenosyl-L-methionine</name>
        <dbReference type="ChEBI" id="CHEBI:59789"/>
    </ligand>
</feature>
<dbReference type="Gene3D" id="3.40.50.150">
    <property type="entry name" value="Vaccinia Virus protein VP39"/>
    <property type="match status" value="1"/>
</dbReference>
<evidence type="ECO:0000256" key="3">
    <source>
        <dbReference type="ARBA" id="ARBA00022603"/>
    </source>
</evidence>
<reference evidence="8" key="1">
    <citation type="submission" date="2019-04" db="EMBL/GenBank/DDBJ databases">
        <title>Complete genome sequence of Sphingomonas sp. W1-2-3.</title>
        <authorList>
            <person name="Im W.T."/>
        </authorList>
    </citation>
    <scope>NUCLEOTIDE SEQUENCE [LARGE SCALE GENOMIC DNA]</scope>
    <source>
        <strain evidence="8">W1-2-3</strain>
    </source>
</reference>
<name>A0A4D7C745_9SPHN</name>
<dbReference type="PANTHER" id="PTHR11265:SF0">
    <property type="entry name" value="12S RRNA N4-METHYLCYTIDINE METHYLTRANSFERASE"/>
    <property type="match status" value="1"/>
</dbReference>
<evidence type="ECO:0000313" key="7">
    <source>
        <dbReference type="EMBL" id="QCI78918.1"/>
    </source>
</evidence>
<keyword evidence="6" id="KW-0963">Cytoplasm</keyword>
<dbReference type="Pfam" id="PF01795">
    <property type="entry name" value="Methyltransf_5"/>
    <property type="match status" value="1"/>
</dbReference>
<dbReference type="GO" id="GO:0071424">
    <property type="term" value="F:rRNA (cytosine-N4-)-methyltransferase activity"/>
    <property type="evidence" value="ECO:0007669"/>
    <property type="project" value="UniProtKB-UniRule"/>
</dbReference>
<dbReference type="PANTHER" id="PTHR11265">
    <property type="entry name" value="S-ADENOSYL-METHYLTRANSFERASE MRAW"/>
    <property type="match status" value="1"/>
</dbReference>
<accession>A0A4D7C745</accession>
<dbReference type="PIRSF" id="PIRSF004486">
    <property type="entry name" value="MraW"/>
    <property type="match status" value="1"/>
</dbReference>
<dbReference type="SUPFAM" id="SSF81799">
    <property type="entry name" value="Putative methyltransferase TM0872, insert domain"/>
    <property type="match status" value="1"/>
</dbReference>
<feature type="binding site" evidence="6">
    <location>
        <position position="78"/>
    </location>
    <ligand>
        <name>S-adenosyl-L-methionine</name>
        <dbReference type="ChEBI" id="CHEBI:59789"/>
    </ligand>
</feature>
<keyword evidence="4 6" id="KW-0808">Transferase</keyword>
<dbReference type="SUPFAM" id="SSF53335">
    <property type="entry name" value="S-adenosyl-L-methionine-dependent methyltransferases"/>
    <property type="match status" value="1"/>
</dbReference>
<evidence type="ECO:0000313" key="8">
    <source>
        <dbReference type="Proteomes" id="UP000298714"/>
    </source>
</evidence>
<dbReference type="RefSeq" id="WP_222873695.1">
    <property type="nucleotide sequence ID" value="NZ_CP039704.1"/>
</dbReference>
<dbReference type="InterPro" id="IPR002903">
    <property type="entry name" value="RsmH"/>
</dbReference>
<dbReference type="CDD" id="cd02440">
    <property type="entry name" value="AdoMet_MTases"/>
    <property type="match status" value="1"/>
</dbReference>
<dbReference type="EC" id="2.1.1.199" evidence="6"/>
<protein>
    <recommendedName>
        <fullName evidence="6">Ribosomal RNA small subunit methyltransferase H</fullName>
        <ecNumber evidence="6">2.1.1.199</ecNumber>
    </recommendedName>
    <alternativeName>
        <fullName evidence="6">16S rRNA m(4)C1402 methyltransferase</fullName>
    </alternativeName>
    <alternativeName>
        <fullName evidence="6">rRNA (cytosine-N(4)-)-methyltransferase RsmH</fullName>
    </alternativeName>
</protein>
<keyword evidence="3 6" id="KW-0489">Methyltransferase</keyword>
<dbReference type="HAMAP" id="MF_01007">
    <property type="entry name" value="16SrRNA_methyltr_H"/>
    <property type="match status" value="1"/>
</dbReference>
<dbReference type="GO" id="GO:0005737">
    <property type="term" value="C:cytoplasm"/>
    <property type="evidence" value="ECO:0007669"/>
    <property type="project" value="UniProtKB-SubCell"/>
</dbReference>
<keyword evidence="2 6" id="KW-0698">rRNA processing</keyword>
<feature type="binding site" evidence="6">
    <location>
        <position position="106"/>
    </location>
    <ligand>
        <name>S-adenosyl-L-methionine</name>
        <dbReference type="ChEBI" id="CHEBI:59789"/>
    </ligand>
</feature>
<evidence type="ECO:0000256" key="1">
    <source>
        <dbReference type="ARBA" id="ARBA00010396"/>
    </source>
</evidence>
<dbReference type="NCBIfam" id="TIGR00006">
    <property type="entry name" value="16S rRNA (cytosine(1402)-N(4))-methyltransferase RsmH"/>
    <property type="match status" value="1"/>
</dbReference>
<dbReference type="KEGG" id="hgn:E6W36_02825"/>
<dbReference type="InterPro" id="IPR023397">
    <property type="entry name" value="SAM-dep_MeTrfase_MraW_recog"/>
</dbReference>
<keyword evidence="8" id="KW-1185">Reference proteome</keyword>
<comment type="similarity">
    <text evidence="1 6">Belongs to the methyltransferase superfamily. RsmH family.</text>
</comment>
<proteinExistence type="inferred from homology"/>
<comment type="function">
    <text evidence="6">Specifically methylates the N4 position of cytidine in position 1402 (C1402) of 16S rRNA.</text>
</comment>
<dbReference type="GO" id="GO:0070475">
    <property type="term" value="P:rRNA base methylation"/>
    <property type="evidence" value="ECO:0007669"/>
    <property type="project" value="UniProtKB-UniRule"/>
</dbReference>
<evidence type="ECO:0000256" key="5">
    <source>
        <dbReference type="ARBA" id="ARBA00022691"/>
    </source>
</evidence>
<sequence>MSVSHIPVLLKEVLAALSPLEGAVFVDGTFGAGGYTRALLAAGAAHVYAIDRDPAALAAGQVLAEAHGGRLTLIAGTFGDMQGLLAGFGVDKVDGIALDIGVSSMQLDQAARGFSFQSDGPLDMRMSASGPSAADVVNSASEAELADILYHLGEEPGARRVAKALVKRRAVSAFARTLDFADVVRGALGGRRGPKDPVTRTFQALRIHVNDELGQLRQGLHAAEALLKPGGRLAVVAFHSLEDRIVKEFLRVRSGGVPQGSRHLPESPRQAPPPSFARAAKAVRAGEAEVSANPRARSAVLRAAVRTDAPALEMAA</sequence>
<dbReference type="AlphaFoldDB" id="A0A4D7C745"/>
<gene>
    <name evidence="6 7" type="primary">rsmH</name>
    <name evidence="7" type="ORF">E6W36_02825</name>
</gene>
<dbReference type="Gene3D" id="1.10.150.170">
    <property type="entry name" value="Putative methyltransferase TM0872, insert domain"/>
    <property type="match status" value="1"/>
</dbReference>
<evidence type="ECO:0000256" key="6">
    <source>
        <dbReference type="HAMAP-Rule" id="MF_01007"/>
    </source>
</evidence>
<dbReference type="EMBL" id="CP039704">
    <property type="protein sequence ID" value="QCI78918.1"/>
    <property type="molecule type" value="Genomic_DNA"/>
</dbReference>
<dbReference type="InterPro" id="IPR029063">
    <property type="entry name" value="SAM-dependent_MTases_sf"/>
</dbReference>
<evidence type="ECO:0000256" key="2">
    <source>
        <dbReference type="ARBA" id="ARBA00022552"/>
    </source>
</evidence>
<organism evidence="7 8">
    <name type="scientific">Hankyongella ginsenosidimutans</name>
    <dbReference type="NCBI Taxonomy" id="1763828"/>
    <lineage>
        <taxon>Bacteria</taxon>
        <taxon>Pseudomonadati</taxon>
        <taxon>Pseudomonadota</taxon>
        <taxon>Alphaproteobacteria</taxon>
        <taxon>Sphingomonadales</taxon>
        <taxon>Sphingomonadaceae</taxon>
        <taxon>Hankyongella</taxon>
    </lineage>
</organism>
<feature type="binding site" evidence="6">
    <location>
        <position position="99"/>
    </location>
    <ligand>
        <name>S-adenosyl-L-methionine</name>
        <dbReference type="ChEBI" id="CHEBI:59789"/>
    </ligand>
</feature>
<dbReference type="Proteomes" id="UP000298714">
    <property type="component" value="Chromosome"/>
</dbReference>
<feature type="binding site" evidence="6">
    <location>
        <begin position="33"/>
        <end position="35"/>
    </location>
    <ligand>
        <name>S-adenosyl-L-methionine</name>
        <dbReference type="ChEBI" id="CHEBI:59789"/>
    </ligand>
</feature>
<evidence type="ECO:0000256" key="4">
    <source>
        <dbReference type="ARBA" id="ARBA00022679"/>
    </source>
</evidence>
<comment type="catalytic activity">
    <reaction evidence="6">
        <text>cytidine(1402) in 16S rRNA + S-adenosyl-L-methionine = N(4)-methylcytidine(1402) in 16S rRNA + S-adenosyl-L-homocysteine + H(+)</text>
        <dbReference type="Rhea" id="RHEA:42928"/>
        <dbReference type="Rhea" id="RHEA-COMP:10286"/>
        <dbReference type="Rhea" id="RHEA-COMP:10287"/>
        <dbReference type="ChEBI" id="CHEBI:15378"/>
        <dbReference type="ChEBI" id="CHEBI:57856"/>
        <dbReference type="ChEBI" id="CHEBI:59789"/>
        <dbReference type="ChEBI" id="CHEBI:74506"/>
        <dbReference type="ChEBI" id="CHEBI:82748"/>
        <dbReference type="EC" id="2.1.1.199"/>
    </reaction>
</comment>
<comment type="subcellular location">
    <subcellularLocation>
        <location evidence="6">Cytoplasm</location>
    </subcellularLocation>
</comment>